<gene>
    <name evidence="2" type="ORF">Pmgp_02235</name>
</gene>
<dbReference type="OrthoDB" id="2557960at2"/>
<evidence type="ECO:0000259" key="1">
    <source>
        <dbReference type="SMART" id="SM00382"/>
    </source>
</evidence>
<dbReference type="GO" id="GO:0016887">
    <property type="term" value="F:ATP hydrolysis activity"/>
    <property type="evidence" value="ECO:0007669"/>
    <property type="project" value="InterPro"/>
</dbReference>
<reference evidence="2 3" key="1">
    <citation type="journal article" date="2018" name="Environ. Microbiol.">
        <title>Novel energy conservation strategies and behaviour of Pelotomaculum schinkii driving syntrophic propionate catabolism.</title>
        <authorList>
            <person name="Hidalgo-Ahumada C.A.P."/>
            <person name="Nobu M.K."/>
            <person name="Narihiro T."/>
            <person name="Tamaki H."/>
            <person name="Liu W.T."/>
            <person name="Kamagata Y."/>
            <person name="Stams A.J.M."/>
            <person name="Imachi H."/>
            <person name="Sousa D.Z."/>
        </authorList>
    </citation>
    <scope>NUCLEOTIDE SEQUENCE [LARGE SCALE GENOMIC DNA]</scope>
    <source>
        <strain evidence="2 3">MGP</strain>
    </source>
</reference>
<dbReference type="RefSeq" id="WP_134214064.1">
    <property type="nucleotide sequence ID" value="NZ_QFFZ01000023.1"/>
</dbReference>
<dbReference type="Pfam" id="PF13401">
    <property type="entry name" value="AAA_22"/>
    <property type="match status" value="1"/>
</dbReference>
<dbReference type="SMART" id="SM00382">
    <property type="entry name" value="AAA"/>
    <property type="match status" value="1"/>
</dbReference>
<evidence type="ECO:0000313" key="3">
    <source>
        <dbReference type="Proteomes" id="UP000297597"/>
    </source>
</evidence>
<dbReference type="InterPro" id="IPR049945">
    <property type="entry name" value="AAA_22"/>
</dbReference>
<sequence length="341" mass="38213">MAEQLALIRTEDQQPDMAGWAMERRMLWKLTKENGTKSTTIGRAIGYDGSAVRRYLNEPGYKASPEFLAKLREYLIGVGFWEEEDGSEEPAEYKTSIQEMAFIETESARRAWFVMNNSMEMKDFGMICGPSGCGKTYAVKQWMQDNPGRAVLITANGRMACKAIVKRIAKALEIRSYGDTDTLIEIVRDELTTHPRLIIIDEADQLKSIAKFELLRSVYDECDGAGSPIGIVLIGNEDLSRFILQAAVDREELSRIHNRFGAHQKLDMPSRQEAEQLLEGYNLTPKAKEQLINIARNKRRGGIRVLRKVMAILLGAVGGGQITEEHVLSEALARSVLSLNA</sequence>
<proteinExistence type="predicted"/>
<dbReference type="InterPro" id="IPR003593">
    <property type="entry name" value="AAA+_ATPase"/>
</dbReference>
<dbReference type="PANTHER" id="PTHR35894">
    <property type="entry name" value="GENERAL SECRETION PATHWAY PROTEIN A-RELATED"/>
    <property type="match status" value="1"/>
</dbReference>
<evidence type="ECO:0000313" key="2">
    <source>
        <dbReference type="EMBL" id="TEB10655.1"/>
    </source>
</evidence>
<protein>
    <recommendedName>
        <fullName evidence="1">AAA+ ATPase domain-containing protein</fullName>
    </recommendedName>
</protein>
<comment type="caution">
    <text evidence="2">The sequence shown here is derived from an EMBL/GenBank/DDBJ whole genome shotgun (WGS) entry which is preliminary data.</text>
</comment>
<dbReference type="PANTHER" id="PTHR35894:SF5">
    <property type="entry name" value="MU-LIKE PROPHAGE FLUMU DNA TRANSPOSITION PROTEIN B"/>
    <property type="match status" value="1"/>
</dbReference>
<name>A0A4Y7RNV7_9FIRM</name>
<dbReference type="AlphaFoldDB" id="A0A4Y7RNV7"/>
<dbReference type="Proteomes" id="UP000297597">
    <property type="component" value="Unassembled WGS sequence"/>
</dbReference>
<organism evidence="2 3">
    <name type="scientific">Pelotomaculum propionicicum</name>
    <dbReference type="NCBI Taxonomy" id="258475"/>
    <lineage>
        <taxon>Bacteria</taxon>
        <taxon>Bacillati</taxon>
        <taxon>Bacillota</taxon>
        <taxon>Clostridia</taxon>
        <taxon>Eubacteriales</taxon>
        <taxon>Desulfotomaculaceae</taxon>
        <taxon>Pelotomaculum</taxon>
    </lineage>
</organism>
<feature type="domain" description="AAA+ ATPase" evidence="1">
    <location>
        <begin position="121"/>
        <end position="257"/>
    </location>
</feature>
<dbReference type="InterPro" id="IPR052026">
    <property type="entry name" value="ExeA_AAA_ATPase_DNA-bind"/>
</dbReference>
<accession>A0A4Y7RNV7</accession>
<dbReference type="InterPro" id="IPR027417">
    <property type="entry name" value="P-loop_NTPase"/>
</dbReference>
<dbReference type="SUPFAM" id="SSF52540">
    <property type="entry name" value="P-loop containing nucleoside triphosphate hydrolases"/>
    <property type="match status" value="1"/>
</dbReference>
<keyword evidence="3" id="KW-1185">Reference proteome</keyword>
<dbReference type="EMBL" id="QFFZ01000023">
    <property type="protein sequence ID" value="TEB10655.1"/>
    <property type="molecule type" value="Genomic_DNA"/>
</dbReference>
<dbReference type="Gene3D" id="3.40.50.300">
    <property type="entry name" value="P-loop containing nucleotide triphosphate hydrolases"/>
    <property type="match status" value="1"/>
</dbReference>